<dbReference type="EMBL" id="JAGFBF010000005">
    <property type="protein sequence ID" value="MBO2990901.1"/>
    <property type="molecule type" value="Genomic_DNA"/>
</dbReference>
<sequence>MSIETPSRPRRLTLAVIAGAALAGIVLGAGGSTLALWNDSASRAGSIGSGAEWFAAGQPGSTSAAPDGTAAVSVGAAEAETLLSQGSVAVPFQTDSMSQGNLGLRYTVAEPKDWGDGVFGAADTALFPVASAADCTVSAVPHDGSSLTSTPVPADYSGSETPTTEFWCLVASVEQLPGTGAYANTASATATAPDSASVTAQDRWSTRVTTSLDAADEIDHEITFTYETFRPER</sequence>
<accession>A0A939QFD1</accession>
<evidence type="ECO:0000313" key="1">
    <source>
        <dbReference type="EMBL" id="MBO2990901.1"/>
    </source>
</evidence>
<dbReference type="RefSeq" id="WP_208240239.1">
    <property type="nucleotide sequence ID" value="NZ_BAAAQU010000002.1"/>
</dbReference>
<name>A0A939QFD1_9MICO</name>
<dbReference type="AlphaFoldDB" id="A0A939QFD1"/>
<dbReference type="Proteomes" id="UP000668403">
    <property type="component" value="Unassembled WGS sequence"/>
</dbReference>
<proteinExistence type="predicted"/>
<comment type="caution">
    <text evidence="1">The sequence shown here is derived from an EMBL/GenBank/DDBJ whole genome shotgun (WGS) entry which is preliminary data.</text>
</comment>
<gene>
    <name evidence="1" type="ORF">J4H85_12925</name>
</gene>
<keyword evidence="2" id="KW-1185">Reference proteome</keyword>
<protein>
    <submittedName>
        <fullName evidence="1">Uncharacterized protein</fullName>
    </submittedName>
</protein>
<evidence type="ECO:0000313" key="2">
    <source>
        <dbReference type="Proteomes" id="UP000668403"/>
    </source>
</evidence>
<reference evidence="1" key="1">
    <citation type="submission" date="2021-03" db="EMBL/GenBank/DDBJ databases">
        <title>Leucobacter chromiisoli sp. nov., isolated from chromium-containing soil of chemical plant.</title>
        <authorList>
            <person name="Xu Z."/>
        </authorList>
    </citation>
    <scope>NUCLEOTIDE SEQUENCE</scope>
    <source>
        <strain evidence="1">K 70/01</strain>
    </source>
</reference>
<organism evidence="1 2">
    <name type="scientific">Leucobacter tardus</name>
    <dbReference type="NCBI Taxonomy" id="501483"/>
    <lineage>
        <taxon>Bacteria</taxon>
        <taxon>Bacillati</taxon>
        <taxon>Actinomycetota</taxon>
        <taxon>Actinomycetes</taxon>
        <taxon>Micrococcales</taxon>
        <taxon>Microbacteriaceae</taxon>
        <taxon>Leucobacter</taxon>
    </lineage>
</organism>